<reference evidence="1 2" key="1">
    <citation type="submission" date="2016-12" db="EMBL/GenBank/DDBJ databases">
        <title>Genomic comparison of strains in the 'Actinomyces naeslundii' group.</title>
        <authorList>
            <person name="Mughal S.R."/>
            <person name="Do T."/>
            <person name="Gilbert S.C."/>
            <person name="Witherden E.A."/>
            <person name="Didelot X."/>
            <person name="Beighton D."/>
        </authorList>
    </citation>
    <scope>NUCLEOTIDE SEQUENCE [LARGE SCALE GENOMIC DNA]</scope>
    <source>
        <strain evidence="1 2">S64C</strain>
    </source>
</reference>
<organism evidence="1 2">
    <name type="scientific">Actinomyces oris</name>
    <dbReference type="NCBI Taxonomy" id="544580"/>
    <lineage>
        <taxon>Bacteria</taxon>
        <taxon>Bacillati</taxon>
        <taxon>Actinomycetota</taxon>
        <taxon>Actinomycetes</taxon>
        <taxon>Actinomycetales</taxon>
        <taxon>Actinomycetaceae</taxon>
        <taxon>Actinomyces</taxon>
    </lineage>
</organism>
<evidence type="ECO:0000313" key="2">
    <source>
        <dbReference type="Proteomes" id="UP000185736"/>
    </source>
</evidence>
<gene>
    <name evidence="1" type="ORF">BKH32_11900</name>
</gene>
<dbReference type="Proteomes" id="UP000185736">
    <property type="component" value="Unassembled WGS sequence"/>
</dbReference>
<sequence length="108" mass="10856">MLQAPVDRFGGAVGGTGLVEVGQNVLAAADQGSGQGLDLFQLVWDGLLQGVDEPLHQVLSQARLLGAVGLDEALVDAPGGLDRSVAIISEQSLETLGLGVGEQAGPGQ</sequence>
<name>A0A1Q8HY96_9ACTO</name>
<dbReference type="EMBL" id="MSGO01000061">
    <property type="protein sequence ID" value="OLL13825.1"/>
    <property type="molecule type" value="Genomic_DNA"/>
</dbReference>
<proteinExistence type="predicted"/>
<evidence type="ECO:0000313" key="1">
    <source>
        <dbReference type="EMBL" id="OLL13825.1"/>
    </source>
</evidence>
<protein>
    <submittedName>
        <fullName evidence="1">Uncharacterized protein</fullName>
    </submittedName>
</protein>
<accession>A0A1Q8HY96</accession>
<comment type="caution">
    <text evidence="1">The sequence shown here is derived from an EMBL/GenBank/DDBJ whole genome shotgun (WGS) entry which is preliminary data.</text>
</comment>
<dbReference type="AlphaFoldDB" id="A0A1Q8HY96"/>